<dbReference type="EMBL" id="MHTY01000008">
    <property type="protein sequence ID" value="OHA69095.1"/>
    <property type="molecule type" value="Genomic_DNA"/>
</dbReference>
<dbReference type="SUPFAM" id="SSF143990">
    <property type="entry name" value="YbiA-like"/>
    <property type="match status" value="1"/>
</dbReference>
<dbReference type="Proteomes" id="UP000178529">
    <property type="component" value="Unassembled WGS sequence"/>
</dbReference>
<evidence type="ECO:0000313" key="4">
    <source>
        <dbReference type="Proteomes" id="UP000178529"/>
    </source>
</evidence>
<reference evidence="3 4" key="1">
    <citation type="journal article" date="2016" name="Nat. Commun.">
        <title>Thousands of microbial genomes shed light on interconnected biogeochemical processes in an aquifer system.</title>
        <authorList>
            <person name="Anantharaman K."/>
            <person name="Brown C.T."/>
            <person name="Hug L.A."/>
            <person name="Sharon I."/>
            <person name="Castelle C.J."/>
            <person name="Probst A.J."/>
            <person name="Thomas B.C."/>
            <person name="Singh A."/>
            <person name="Wilkins M.J."/>
            <person name="Karaoz U."/>
            <person name="Brodie E.L."/>
            <person name="Williams K.H."/>
            <person name="Hubbard S.S."/>
            <person name="Banfield J.F."/>
        </authorList>
    </citation>
    <scope>NUCLEOTIDE SEQUENCE [LARGE SCALE GENOMIC DNA]</scope>
</reference>
<dbReference type="Gene3D" id="1.10.357.40">
    <property type="entry name" value="YbiA-like"/>
    <property type="match status" value="1"/>
</dbReference>
<dbReference type="InterPro" id="IPR012816">
    <property type="entry name" value="NADAR"/>
</dbReference>
<dbReference type="InterPro" id="IPR037238">
    <property type="entry name" value="YbiA-like_sf"/>
</dbReference>
<dbReference type="InterPro" id="IPR012596">
    <property type="entry name" value="Phage_T4_Y12G"/>
</dbReference>
<protein>
    <submittedName>
        <fullName evidence="3">Uncharacterized protein</fullName>
    </submittedName>
</protein>
<gene>
    <name evidence="3" type="ORF">A3J68_01440</name>
</gene>
<evidence type="ECO:0000256" key="1">
    <source>
        <dbReference type="ARBA" id="ARBA00000022"/>
    </source>
</evidence>
<evidence type="ECO:0000313" key="3">
    <source>
        <dbReference type="EMBL" id="OHA69095.1"/>
    </source>
</evidence>
<accession>A0A1G2R897</accession>
<name>A0A1G2R897_9BACT</name>
<evidence type="ECO:0000256" key="2">
    <source>
        <dbReference type="ARBA" id="ARBA00000751"/>
    </source>
</evidence>
<dbReference type="AlphaFoldDB" id="A0A1G2R897"/>
<dbReference type="CDD" id="cd15457">
    <property type="entry name" value="NADAR"/>
    <property type="match status" value="1"/>
</dbReference>
<comment type="catalytic activity">
    <reaction evidence="2">
        <text>2,5-diamino-6-hydroxy-4-(5-phosphoribosylamino)-pyrimidine + H2O = 2,5,6-triamino-4-hydroxypyrimidine + D-ribose 5-phosphate</text>
        <dbReference type="Rhea" id="RHEA:23436"/>
        <dbReference type="ChEBI" id="CHEBI:15377"/>
        <dbReference type="ChEBI" id="CHEBI:58614"/>
        <dbReference type="ChEBI" id="CHEBI:78346"/>
        <dbReference type="ChEBI" id="CHEBI:137796"/>
    </reaction>
</comment>
<comment type="caution">
    <text evidence="3">The sequence shown here is derived from an EMBL/GenBank/DDBJ whole genome shotgun (WGS) entry which is preliminary data.</text>
</comment>
<organism evidence="3 4">
    <name type="scientific">Candidatus Wildermuthbacteria bacterium RIFCSPHIGHO2_02_FULL_48_16</name>
    <dbReference type="NCBI Taxonomy" id="1802453"/>
    <lineage>
        <taxon>Bacteria</taxon>
        <taxon>Candidatus Wildermuthiibacteriota</taxon>
    </lineage>
</organism>
<sequence>MPVLNIGSKSDDWRARRLSNFSADSFVLDGEEIASVEGFIQGIKFPEGHPTRKQAFQSVGVEARRSGRKAERKLVWWKERSIPYGSFEHRQLIERAIHAKFEQNNDARRTLLASEGMVLTHDLGHPESPNTILQAKVFCDILTRIREEAIRARK</sequence>
<comment type="catalytic activity">
    <reaction evidence="1">
        <text>5-amino-6-(5-phospho-D-ribosylamino)uracil + H2O = 5,6-diaminouracil + D-ribose 5-phosphate</text>
        <dbReference type="Rhea" id="RHEA:55020"/>
        <dbReference type="ChEBI" id="CHEBI:15377"/>
        <dbReference type="ChEBI" id="CHEBI:46252"/>
        <dbReference type="ChEBI" id="CHEBI:58453"/>
        <dbReference type="ChEBI" id="CHEBI:78346"/>
    </reaction>
</comment>
<proteinExistence type="predicted"/>
<dbReference type="Pfam" id="PF08010">
    <property type="entry name" value="Phage_30_3"/>
    <property type="match status" value="1"/>
</dbReference>